<reference evidence="10 11" key="1">
    <citation type="submission" date="2018-06" db="EMBL/GenBank/DDBJ databases">
        <title>The draft genome sequences of strains SCU63 and S1.</title>
        <authorList>
            <person name="Gan L."/>
        </authorList>
    </citation>
    <scope>NUCLEOTIDE SEQUENCE [LARGE SCALE GENOMIC DNA]</scope>
    <source>
        <strain evidence="10 11">SCU63</strain>
    </source>
</reference>
<dbReference type="RefSeq" id="WP_112224102.1">
    <property type="nucleotide sequence ID" value="NZ_CP047673.1"/>
</dbReference>
<evidence type="ECO:0000259" key="9">
    <source>
        <dbReference type="PROSITE" id="PS50893"/>
    </source>
</evidence>
<dbReference type="GO" id="GO:0016887">
    <property type="term" value="F:ATP hydrolysis activity"/>
    <property type="evidence" value="ECO:0007669"/>
    <property type="project" value="InterPro"/>
</dbReference>
<dbReference type="PANTHER" id="PTHR43117:SF4">
    <property type="entry name" value="OSMOPROTECTANT IMPORT ATP-BINDING PROTEIN OSMV"/>
    <property type="match status" value="1"/>
</dbReference>
<evidence type="ECO:0000313" key="10">
    <source>
        <dbReference type="EMBL" id="RAZ75708.1"/>
    </source>
</evidence>
<name>A0A365KRA6_9BACL</name>
<dbReference type="GO" id="GO:0005524">
    <property type="term" value="F:ATP binding"/>
    <property type="evidence" value="ECO:0007669"/>
    <property type="project" value="UniProtKB-KW"/>
</dbReference>
<evidence type="ECO:0000313" key="11">
    <source>
        <dbReference type="Proteomes" id="UP000251002"/>
    </source>
</evidence>
<comment type="subunit">
    <text evidence="6">The complex is composed of two ATP-binding proteins (OpuCA), two transmembrane proteins (OpuCB and OpuCD) and a solute-binding protein (OpuCC).</text>
</comment>
<evidence type="ECO:0000256" key="4">
    <source>
        <dbReference type="ARBA" id="ARBA00022840"/>
    </source>
</evidence>
<evidence type="ECO:0000256" key="7">
    <source>
        <dbReference type="ARBA" id="ARBA00066388"/>
    </source>
</evidence>
<evidence type="ECO:0000256" key="8">
    <source>
        <dbReference type="ARBA" id="ARBA00070305"/>
    </source>
</evidence>
<organism evidence="10 11">
    <name type="scientific">Planococcus halotolerans</name>
    <dbReference type="NCBI Taxonomy" id="2233542"/>
    <lineage>
        <taxon>Bacteria</taxon>
        <taxon>Bacillati</taxon>
        <taxon>Bacillota</taxon>
        <taxon>Bacilli</taxon>
        <taxon>Bacillales</taxon>
        <taxon>Caryophanaceae</taxon>
        <taxon>Planococcus</taxon>
    </lineage>
</organism>
<feature type="domain" description="ABC transporter" evidence="9">
    <location>
        <begin position="2"/>
        <end position="237"/>
    </location>
</feature>
<accession>A0A365KRA6</accession>
<dbReference type="Proteomes" id="UP000251002">
    <property type="component" value="Unassembled WGS sequence"/>
</dbReference>
<dbReference type="InterPro" id="IPR027417">
    <property type="entry name" value="P-loop_NTPase"/>
</dbReference>
<dbReference type="EMBL" id="QLZR01000005">
    <property type="protein sequence ID" value="RAZ75708.1"/>
    <property type="molecule type" value="Genomic_DNA"/>
</dbReference>
<keyword evidence="2" id="KW-0813">Transport</keyword>
<keyword evidence="11" id="KW-1185">Reference proteome</keyword>
<dbReference type="EC" id="7.6.2.9" evidence="7"/>
<comment type="similarity">
    <text evidence="1">Belongs to the ABC transporter superfamily.</text>
</comment>
<dbReference type="AlphaFoldDB" id="A0A365KRA6"/>
<evidence type="ECO:0000256" key="6">
    <source>
        <dbReference type="ARBA" id="ARBA00063934"/>
    </source>
</evidence>
<evidence type="ECO:0000256" key="5">
    <source>
        <dbReference type="ARBA" id="ARBA00052482"/>
    </source>
</evidence>
<keyword evidence="3" id="KW-0547">Nucleotide-binding</keyword>
<sequence>MIRFEQVTKRFQDGTEALKDVSVVFPTHKLTAVIGPSGCGKTTLMRMVNKLETPTAGDIFIDEKSITGLDEVQLRRSIGYVIQRIGLFPHMTIEDNVSLVPRLLEWPKDRTAKRVEELLELVGLEPEIYKERYPLELSGGQQQRVGVVRALAGNPNIILMDEPFSALDPISREQLQDDLRNLQQEIQKTIVFVTHDMDEALKIADRVVVMRDGKIEQVGSPQELISEPANEFVRSFIGPSRINRQRSFGERKLKEFISIFTGEPMGDALQVSGETKIDDAFSKLETSGHSYLRIVDGDRILAYASDRDLVKAALRKEEGEKV</sequence>
<evidence type="ECO:0000256" key="1">
    <source>
        <dbReference type="ARBA" id="ARBA00005417"/>
    </source>
</evidence>
<dbReference type="SMART" id="SM00382">
    <property type="entry name" value="AAA"/>
    <property type="match status" value="1"/>
</dbReference>
<dbReference type="GO" id="GO:0015418">
    <property type="term" value="F:ABC-type quaternary ammonium compound transporting activity"/>
    <property type="evidence" value="ECO:0007669"/>
    <property type="project" value="UniProtKB-EC"/>
</dbReference>
<dbReference type="PROSITE" id="PS00211">
    <property type="entry name" value="ABC_TRANSPORTER_1"/>
    <property type="match status" value="1"/>
</dbReference>
<dbReference type="InterPro" id="IPR017871">
    <property type="entry name" value="ABC_transporter-like_CS"/>
</dbReference>
<dbReference type="PROSITE" id="PS50893">
    <property type="entry name" value="ABC_TRANSPORTER_2"/>
    <property type="match status" value="1"/>
</dbReference>
<keyword evidence="4 10" id="KW-0067">ATP-binding</keyword>
<dbReference type="InterPro" id="IPR003593">
    <property type="entry name" value="AAA+_ATPase"/>
</dbReference>
<evidence type="ECO:0000256" key="3">
    <source>
        <dbReference type="ARBA" id="ARBA00022741"/>
    </source>
</evidence>
<dbReference type="FunFam" id="3.40.50.300:FF:000425">
    <property type="entry name" value="Probable ABC transporter, ATP-binding subunit"/>
    <property type="match status" value="1"/>
</dbReference>
<evidence type="ECO:0000256" key="2">
    <source>
        <dbReference type="ARBA" id="ARBA00022448"/>
    </source>
</evidence>
<dbReference type="Pfam" id="PF00005">
    <property type="entry name" value="ABC_tran"/>
    <property type="match status" value="1"/>
</dbReference>
<dbReference type="Gene3D" id="3.40.50.300">
    <property type="entry name" value="P-loop containing nucleotide triphosphate hydrolases"/>
    <property type="match status" value="1"/>
</dbReference>
<dbReference type="InterPro" id="IPR003439">
    <property type="entry name" value="ABC_transporter-like_ATP-bd"/>
</dbReference>
<comment type="catalytic activity">
    <reaction evidence="5">
        <text>a quaternary ammonium(out) + ATP + H2O = a quaternary ammonium(in) + ADP + phosphate + H(+)</text>
        <dbReference type="Rhea" id="RHEA:11036"/>
        <dbReference type="ChEBI" id="CHEBI:15377"/>
        <dbReference type="ChEBI" id="CHEBI:15378"/>
        <dbReference type="ChEBI" id="CHEBI:30616"/>
        <dbReference type="ChEBI" id="CHEBI:35267"/>
        <dbReference type="ChEBI" id="CHEBI:43474"/>
        <dbReference type="ChEBI" id="CHEBI:456216"/>
        <dbReference type="EC" id="7.6.2.9"/>
    </reaction>
</comment>
<proteinExistence type="inferred from homology"/>
<comment type="caution">
    <text evidence="10">The sequence shown here is derived from an EMBL/GenBank/DDBJ whole genome shotgun (WGS) entry which is preliminary data.</text>
</comment>
<dbReference type="PANTHER" id="PTHR43117">
    <property type="entry name" value="OSMOPROTECTANT IMPORT ATP-BINDING PROTEIN OSMV"/>
    <property type="match status" value="1"/>
</dbReference>
<protein>
    <recommendedName>
        <fullName evidence="8">Carnitine transport ATP-binding protein OpuCA</fullName>
        <ecNumber evidence="7">7.6.2.9</ecNumber>
    </recommendedName>
</protein>
<dbReference type="SUPFAM" id="SSF52540">
    <property type="entry name" value="P-loop containing nucleoside triphosphate hydrolases"/>
    <property type="match status" value="1"/>
</dbReference>
<gene>
    <name evidence="10" type="ORF">DP120_12970</name>
</gene>